<dbReference type="InterPro" id="IPR008405">
    <property type="entry name" value="ApoL"/>
</dbReference>
<dbReference type="GO" id="GO:0016020">
    <property type="term" value="C:membrane"/>
    <property type="evidence" value="ECO:0007669"/>
    <property type="project" value="TreeGrafter"/>
</dbReference>
<evidence type="ECO:0000256" key="2">
    <source>
        <dbReference type="SAM" id="Phobius"/>
    </source>
</evidence>
<dbReference type="GO" id="GO:0008289">
    <property type="term" value="F:lipid binding"/>
    <property type="evidence" value="ECO:0007669"/>
    <property type="project" value="InterPro"/>
</dbReference>
<dbReference type="PANTHER" id="PTHR14096">
    <property type="entry name" value="APOLIPOPROTEIN L"/>
    <property type="match status" value="1"/>
</dbReference>
<dbReference type="Proteomes" id="UP001174909">
    <property type="component" value="Unassembled WGS sequence"/>
</dbReference>
<comment type="caution">
    <text evidence="3">The sequence shown here is derived from an EMBL/GenBank/DDBJ whole genome shotgun (WGS) entry which is preliminary data.</text>
</comment>
<dbReference type="GO" id="GO:0005576">
    <property type="term" value="C:extracellular region"/>
    <property type="evidence" value="ECO:0007669"/>
    <property type="project" value="InterPro"/>
</dbReference>
<feature type="transmembrane region" description="Helical" evidence="2">
    <location>
        <begin position="66"/>
        <end position="89"/>
    </location>
</feature>
<dbReference type="GO" id="GO:0042157">
    <property type="term" value="P:lipoprotein metabolic process"/>
    <property type="evidence" value="ECO:0007669"/>
    <property type="project" value="InterPro"/>
</dbReference>
<evidence type="ECO:0000313" key="3">
    <source>
        <dbReference type="EMBL" id="CAI7988696.1"/>
    </source>
</evidence>
<protein>
    <recommendedName>
        <fullName evidence="5">Apolipoprotein L3</fullName>
    </recommendedName>
</protein>
<comment type="similarity">
    <text evidence="1">Belongs to the apolipoprotein L family.</text>
</comment>
<proteinExistence type="inferred from homology"/>
<gene>
    <name evidence="3" type="ORF">GBAR_LOCUS37</name>
</gene>
<evidence type="ECO:0000256" key="1">
    <source>
        <dbReference type="ARBA" id="ARBA00010090"/>
    </source>
</evidence>
<name>A0AA35QR65_GEOBA</name>
<evidence type="ECO:0008006" key="5">
    <source>
        <dbReference type="Google" id="ProtNLM"/>
    </source>
</evidence>
<keyword evidence="4" id="KW-1185">Reference proteome</keyword>
<organism evidence="3 4">
    <name type="scientific">Geodia barretti</name>
    <name type="common">Barrett's horny sponge</name>
    <dbReference type="NCBI Taxonomy" id="519541"/>
    <lineage>
        <taxon>Eukaryota</taxon>
        <taxon>Metazoa</taxon>
        <taxon>Porifera</taxon>
        <taxon>Demospongiae</taxon>
        <taxon>Heteroscleromorpha</taxon>
        <taxon>Tetractinellida</taxon>
        <taxon>Astrophorina</taxon>
        <taxon>Geodiidae</taxon>
        <taxon>Geodia</taxon>
    </lineage>
</organism>
<keyword evidence="2" id="KW-0812">Transmembrane</keyword>
<reference evidence="3" key="1">
    <citation type="submission" date="2023-03" db="EMBL/GenBank/DDBJ databases">
        <authorList>
            <person name="Steffen K."/>
            <person name="Cardenas P."/>
        </authorList>
    </citation>
    <scope>NUCLEOTIDE SEQUENCE</scope>
</reference>
<dbReference type="PANTHER" id="PTHR14096:SF28">
    <property type="entry name" value="APOLIPOPROTEIN L, 1-RELATED"/>
    <property type="match status" value="1"/>
</dbReference>
<dbReference type="AlphaFoldDB" id="A0AA35QR65"/>
<dbReference type="EMBL" id="CASHTH010000007">
    <property type="protein sequence ID" value="CAI7988696.1"/>
    <property type="molecule type" value="Genomic_DNA"/>
</dbReference>
<evidence type="ECO:0000313" key="4">
    <source>
        <dbReference type="Proteomes" id="UP001174909"/>
    </source>
</evidence>
<accession>A0AA35QR65</accession>
<keyword evidence="2" id="KW-0472">Membrane</keyword>
<dbReference type="GO" id="GO:0006869">
    <property type="term" value="P:lipid transport"/>
    <property type="evidence" value="ECO:0007669"/>
    <property type="project" value="InterPro"/>
</dbReference>
<keyword evidence="2" id="KW-1133">Transmembrane helix</keyword>
<sequence length="335" mass="36329">MPHSQPPISVSRQKLDGILPESYADYTKLVAEFEKLMEYRAETISAMNSVADELDRRHRDTNIAKIVGSSVGVLGAVAGAVGGVGLALVPFTAGLSATVAAVAGGSLQLREALRWVWGLSLRLERKFVEKLLENVDLAKVQKVVDKDKAQCDKVQGLWDRFEKYSSDIVQTIELADLSEEPDLESLKTWVLVATRETKSKVSVVAEAFHAAYKEITKGKTSTNQPTDINAGIGTPTADDLMGILVSTAKAMAGKVWQMRSVVSHIAASTHVVGCAVAFTLIATIGVGNLFVLITTSINVHNGSLSKVAEEIRGKSSRLIKEYKKFREAFTDLKRD</sequence>
<dbReference type="Pfam" id="PF05461">
    <property type="entry name" value="ApoL"/>
    <property type="match status" value="1"/>
</dbReference>